<organism evidence="8 9">
    <name type="scientific">Boletus reticuloceps</name>
    <dbReference type="NCBI Taxonomy" id="495285"/>
    <lineage>
        <taxon>Eukaryota</taxon>
        <taxon>Fungi</taxon>
        <taxon>Dikarya</taxon>
        <taxon>Basidiomycota</taxon>
        <taxon>Agaricomycotina</taxon>
        <taxon>Agaricomycetes</taxon>
        <taxon>Agaricomycetidae</taxon>
        <taxon>Boletales</taxon>
        <taxon>Boletineae</taxon>
        <taxon>Boletaceae</taxon>
        <taxon>Boletoideae</taxon>
        <taxon>Boletus</taxon>
    </lineage>
</organism>
<dbReference type="PANTHER" id="PTHR31290:SF5">
    <property type="entry name" value="UV-DAMAGE ENDONUCLEASE"/>
    <property type="match status" value="1"/>
</dbReference>
<dbReference type="EMBL" id="JAGFBS010000014">
    <property type="protein sequence ID" value="KAG6375502.1"/>
    <property type="molecule type" value="Genomic_DNA"/>
</dbReference>
<accession>A0A8I2YRI1</accession>
<proteinExistence type="predicted"/>
<comment type="caution">
    <text evidence="8">The sequence shown here is derived from an EMBL/GenBank/DDBJ whole genome shotgun (WGS) entry which is preliminary data.</text>
</comment>
<keyword evidence="5" id="KW-0378">Hydrolase</keyword>
<dbReference type="GO" id="GO:0006289">
    <property type="term" value="P:nucleotide-excision repair"/>
    <property type="evidence" value="ECO:0007669"/>
    <property type="project" value="InterPro"/>
</dbReference>
<dbReference type="Proteomes" id="UP000683000">
    <property type="component" value="Unassembled WGS sequence"/>
</dbReference>
<protein>
    <submittedName>
        <fullName evidence="8">UV-endonuclease UvdE</fullName>
    </submittedName>
</protein>
<dbReference type="GO" id="GO:0043504">
    <property type="term" value="P:mitochondrial DNA repair"/>
    <property type="evidence" value="ECO:0007669"/>
    <property type="project" value="TreeGrafter"/>
</dbReference>
<evidence type="ECO:0000313" key="9">
    <source>
        <dbReference type="Proteomes" id="UP000683000"/>
    </source>
</evidence>
<dbReference type="InterPro" id="IPR004601">
    <property type="entry name" value="UvdE"/>
</dbReference>
<gene>
    <name evidence="8" type="ORF">JVT61DRAFT_3061</name>
</gene>
<dbReference type="GO" id="GO:0016787">
    <property type="term" value="F:hydrolase activity"/>
    <property type="evidence" value="ECO:0007669"/>
    <property type="project" value="UniProtKB-KW"/>
</dbReference>
<dbReference type="GO" id="GO:0005634">
    <property type="term" value="C:nucleus"/>
    <property type="evidence" value="ECO:0007669"/>
    <property type="project" value="TreeGrafter"/>
</dbReference>
<evidence type="ECO:0000256" key="6">
    <source>
        <dbReference type="ARBA" id="ARBA00023204"/>
    </source>
</evidence>
<feature type="compositionally biased region" description="Basic and acidic residues" evidence="7">
    <location>
        <begin position="65"/>
        <end position="78"/>
    </location>
</feature>
<dbReference type="PANTHER" id="PTHR31290">
    <property type="entry name" value="UV-DAMAGE ENDONUCLEASE"/>
    <property type="match status" value="1"/>
</dbReference>
<evidence type="ECO:0000256" key="4">
    <source>
        <dbReference type="ARBA" id="ARBA00022769"/>
    </source>
</evidence>
<sequence length="464" mass="52314">MAPITRSAGSVSVQERPILHSSTGIDEALALVMEDESDLTPLEDVDQVPEKQPRTPKKKAAPKKVPVEDDKRPGEERHSKSRNTRKPRKRATSQENTVTDSEVPPKKRKRACKPEPIYIIPDVEKKATPFRGRLGYACLNTVLRTRKPANEAIFCSRTCRIDTIKKNGIDWVKDLGRQNAEDMLKIIEWNEKNNIRFMRISSDMFPYASHETYGYSLEYCAAVLAQIGALAKRYGHRLTTHPGQFTQLGSPRGSVVRSSIRELEYHAEMLDRMGIDQDGVMIIHGGGVYGDKGAALARMKDVIKHKLPARVRARLVLENDELCYNAADLLPVCTELAVPLVFDYHHGMLNPSPGLPPSAIITQANEIFRRRGIRPKQHYSEPRAGAVSIMELRAHSDRCQTLPEGLPDDMDLMIEAKDKEQAVLHLYRIYDLCPVIHASLRPPVTHETKETKGRKSARKTRSQK</sequence>
<feature type="compositionally biased region" description="Basic residues" evidence="7">
    <location>
        <begin position="454"/>
        <end position="464"/>
    </location>
</feature>
<reference evidence="8" key="1">
    <citation type="submission" date="2021-03" db="EMBL/GenBank/DDBJ databases">
        <title>Evolutionary innovations through gain and loss of genes in the ectomycorrhizal Boletales.</title>
        <authorList>
            <person name="Wu G."/>
            <person name="Miyauchi S."/>
            <person name="Morin E."/>
            <person name="Yang Z.-L."/>
            <person name="Xu J."/>
            <person name="Martin F.M."/>
        </authorList>
    </citation>
    <scope>NUCLEOTIDE SEQUENCE</scope>
    <source>
        <strain evidence="8">BR01</strain>
    </source>
</reference>
<keyword evidence="1" id="KW-0540">Nuclease</keyword>
<keyword evidence="3" id="KW-0227">DNA damage</keyword>
<evidence type="ECO:0000256" key="2">
    <source>
        <dbReference type="ARBA" id="ARBA00022759"/>
    </source>
</evidence>
<dbReference type="InterPro" id="IPR036237">
    <property type="entry name" value="Xyl_isomerase-like_sf"/>
</dbReference>
<feature type="compositionally biased region" description="Basic residues" evidence="7">
    <location>
        <begin position="79"/>
        <end position="91"/>
    </location>
</feature>
<feature type="compositionally biased region" description="Basic and acidic residues" evidence="7">
    <location>
        <begin position="444"/>
        <end position="453"/>
    </location>
</feature>
<dbReference type="Gene3D" id="3.20.20.150">
    <property type="entry name" value="Divalent-metal-dependent TIM barrel enzymes"/>
    <property type="match status" value="1"/>
</dbReference>
<dbReference type="AlphaFoldDB" id="A0A8I2YRI1"/>
<dbReference type="OrthoDB" id="541883at2759"/>
<dbReference type="GO" id="GO:0005739">
    <property type="term" value="C:mitochondrion"/>
    <property type="evidence" value="ECO:0007669"/>
    <property type="project" value="TreeGrafter"/>
</dbReference>
<feature type="region of interest" description="Disordered" evidence="7">
    <location>
        <begin position="444"/>
        <end position="464"/>
    </location>
</feature>
<keyword evidence="2 8" id="KW-0255">Endonuclease</keyword>
<feature type="compositionally biased region" description="Acidic residues" evidence="7">
    <location>
        <begin position="36"/>
        <end position="47"/>
    </location>
</feature>
<dbReference type="SUPFAM" id="SSF51658">
    <property type="entry name" value="Xylose isomerase-like"/>
    <property type="match status" value="1"/>
</dbReference>
<feature type="region of interest" description="Disordered" evidence="7">
    <location>
        <begin position="1"/>
        <end position="22"/>
    </location>
</feature>
<keyword evidence="6" id="KW-0234">DNA repair</keyword>
<feature type="region of interest" description="Disordered" evidence="7">
    <location>
        <begin position="36"/>
        <end position="110"/>
    </location>
</feature>
<evidence type="ECO:0000256" key="3">
    <source>
        <dbReference type="ARBA" id="ARBA00022763"/>
    </source>
</evidence>
<name>A0A8I2YRI1_9AGAM</name>
<evidence type="ECO:0000256" key="5">
    <source>
        <dbReference type="ARBA" id="ARBA00022801"/>
    </source>
</evidence>
<dbReference type="GO" id="GO:0009411">
    <property type="term" value="P:response to UV"/>
    <property type="evidence" value="ECO:0007669"/>
    <property type="project" value="InterPro"/>
</dbReference>
<evidence type="ECO:0000313" key="8">
    <source>
        <dbReference type="EMBL" id="KAG6375502.1"/>
    </source>
</evidence>
<evidence type="ECO:0000256" key="7">
    <source>
        <dbReference type="SAM" id="MobiDB-lite"/>
    </source>
</evidence>
<dbReference type="Pfam" id="PF03851">
    <property type="entry name" value="UvdE"/>
    <property type="match status" value="1"/>
</dbReference>
<dbReference type="GO" id="GO:0004519">
    <property type="term" value="F:endonuclease activity"/>
    <property type="evidence" value="ECO:0007669"/>
    <property type="project" value="UniProtKB-KW"/>
</dbReference>
<keyword evidence="4" id="KW-0228">DNA excision</keyword>
<keyword evidence="9" id="KW-1185">Reference proteome</keyword>
<dbReference type="NCBIfam" id="TIGR00629">
    <property type="entry name" value="uvde"/>
    <property type="match status" value="1"/>
</dbReference>
<evidence type="ECO:0000256" key="1">
    <source>
        <dbReference type="ARBA" id="ARBA00022722"/>
    </source>
</evidence>